<dbReference type="SUPFAM" id="SSF53067">
    <property type="entry name" value="Actin-like ATPase domain"/>
    <property type="match status" value="2"/>
</dbReference>
<evidence type="ECO:0000256" key="2">
    <source>
        <dbReference type="ARBA" id="ARBA00009225"/>
    </source>
</evidence>
<evidence type="ECO:0000256" key="3">
    <source>
        <dbReference type="ARBA" id="ARBA00022679"/>
    </source>
</evidence>
<keyword evidence="12" id="KW-1185">Reference proteome</keyword>
<dbReference type="InParanoid" id="B0CYV9"/>
<evidence type="ECO:0000256" key="5">
    <source>
        <dbReference type="ARBA" id="ARBA00022777"/>
    </source>
</evidence>
<dbReference type="GO" id="GO:0008865">
    <property type="term" value="F:fructokinase activity"/>
    <property type="evidence" value="ECO:0007669"/>
    <property type="project" value="TreeGrafter"/>
</dbReference>
<name>B0CYV9_LACBS</name>
<dbReference type="Pfam" id="PF00349">
    <property type="entry name" value="Hexokinase_1"/>
    <property type="match status" value="1"/>
</dbReference>
<keyword evidence="4 8" id="KW-0547">Nucleotide-binding</keyword>
<dbReference type="GO" id="GO:0005536">
    <property type="term" value="F:D-glucose binding"/>
    <property type="evidence" value="ECO:0007669"/>
    <property type="project" value="InterPro"/>
</dbReference>
<dbReference type="GO" id="GO:0004340">
    <property type="term" value="F:glucokinase activity"/>
    <property type="evidence" value="ECO:0007669"/>
    <property type="project" value="TreeGrafter"/>
</dbReference>
<dbReference type="RefSeq" id="XP_001876782.1">
    <property type="nucleotide sequence ID" value="XM_001876747.1"/>
</dbReference>
<dbReference type="HOGENOM" id="CLU_014393_5_0_1"/>
<dbReference type="GO" id="GO:0005524">
    <property type="term" value="F:ATP binding"/>
    <property type="evidence" value="ECO:0007669"/>
    <property type="project" value="UniProtKB-UniRule"/>
</dbReference>
<dbReference type="Proteomes" id="UP000001194">
    <property type="component" value="Unassembled WGS sequence"/>
</dbReference>
<feature type="domain" description="Hexokinase N-terminal" evidence="9">
    <location>
        <begin position="16"/>
        <end position="222"/>
    </location>
</feature>
<evidence type="ECO:0000256" key="8">
    <source>
        <dbReference type="RuleBase" id="RU362007"/>
    </source>
</evidence>
<dbReference type="Gene3D" id="1.10.287.1250">
    <property type="match status" value="1"/>
</dbReference>
<dbReference type="STRING" id="486041.B0CYV9"/>
<comment type="pathway">
    <text evidence="1">Carbohydrate degradation; glycolysis; D-glyceraldehyde 3-phosphate and glycerone phosphate from D-glucose: step 1/4.</text>
</comment>
<evidence type="ECO:0000256" key="6">
    <source>
        <dbReference type="ARBA" id="ARBA00022840"/>
    </source>
</evidence>
<evidence type="ECO:0000313" key="12">
    <source>
        <dbReference type="Proteomes" id="UP000001194"/>
    </source>
</evidence>
<dbReference type="InterPro" id="IPR022673">
    <property type="entry name" value="Hexokinase_C"/>
</dbReference>
<protein>
    <recommendedName>
        <fullName evidence="8">Phosphotransferase</fullName>
        <ecNumber evidence="8">2.7.1.-</ecNumber>
    </recommendedName>
</protein>
<keyword evidence="3 8" id="KW-0808">Transferase</keyword>
<dbReference type="InterPro" id="IPR022672">
    <property type="entry name" value="Hexokinase_N"/>
</dbReference>
<evidence type="ECO:0000259" key="10">
    <source>
        <dbReference type="Pfam" id="PF03727"/>
    </source>
</evidence>
<gene>
    <name evidence="11" type="ORF">LACBIDRAFT_312018</name>
</gene>
<keyword evidence="6 8" id="KW-0067">ATP-binding</keyword>
<dbReference type="PROSITE" id="PS51748">
    <property type="entry name" value="HEXOKINASE_2"/>
    <property type="match status" value="1"/>
</dbReference>
<dbReference type="GO" id="GO:0006096">
    <property type="term" value="P:glycolytic process"/>
    <property type="evidence" value="ECO:0007669"/>
    <property type="project" value="UniProtKB-UniPathway"/>
</dbReference>
<dbReference type="InterPro" id="IPR001312">
    <property type="entry name" value="Hexokinase"/>
</dbReference>
<evidence type="ECO:0000256" key="4">
    <source>
        <dbReference type="ARBA" id="ARBA00022741"/>
    </source>
</evidence>
<dbReference type="GO" id="GO:0001678">
    <property type="term" value="P:intracellular glucose homeostasis"/>
    <property type="evidence" value="ECO:0007669"/>
    <property type="project" value="InterPro"/>
</dbReference>
<dbReference type="Gene3D" id="3.30.420.40">
    <property type="match status" value="1"/>
</dbReference>
<dbReference type="FunCoup" id="B0CYV9">
    <property type="interactions" value="212"/>
</dbReference>
<dbReference type="GO" id="GO:0005829">
    <property type="term" value="C:cytosol"/>
    <property type="evidence" value="ECO:0007669"/>
    <property type="project" value="TreeGrafter"/>
</dbReference>
<sequence length="513" mass="55148">MAPISIPQDSNAQGVVDQIERQFTLSPETLIDLTKAFLNEFELGLGSYGHPMAMIPTFVTGVPDGTETGTFLALDLGGTNMRVCEVVLNGDKTFNLIQQKFKVSEALKSGEATALFDYLADSVHTFLITHATTKYASPHSVDAGAAPTGDIVHLGLTFSFPVEQTALGAGKILTWTKGFSATGAIGNDVVKLLQDAFDRKSMHVKCVALVNDTVGTLLSRSYIAGGSIVGAIFGTGTNGAYIEEVAKIRKLANTPIAEKGGYMVVNTEWGAFNNSRSHLPFTSFDNAVDRLSINPGFQAFEKFISGMYLGEIARQVLGSLVDAVPPILFGGKGTPVLNAHYGLDTSFMSNIETAWDDNDHHTIPSLDAFDQEQLHPHVRAKLDRIRQVIVEDLAFQSEKVTLKDAAIVRTICYIVARRAATLSGVALATVLVQTDYASLPGQAKSLKNEKETINVGVDGSLIEKYPEFEKDLRESLRVVVGEDVEKRVDIGLAKDGSGVGAALCALQALKQIH</sequence>
<dbReference type="UniPathway" id="UPA00109">
    <property type="reaction ID" value="UER00180"/>
</dbReference>
<proteinExistence type="inferred from homology"/>
<accession>B0CYV9</accession>
<evidence type="ECO:0000256" key="7">
    <source>
        <dbReference type="ARBA" id="ARBA00023152"/>
    </source>
</evidence>
<keyword evidence="7 8" id="KW-0324">Glycolysis</keyword>
<dbReference type="PANTHER" id="PTHR19443:SF30">
    <property type="entry name" value="GLUCOKINASE-1-RELATED"/>
    <property type="match status" value="1"/>
</dbReference>
<dbReference type="OrthoDB" id="419537at2759"/>
<dbReference type="PRINTS" id="PR00475">
    <property type="entry name" value="HEXOKINASE"/>
</dbReference>
<dbReference type="GO" id="GO:0005739">
    <property type="term" value="C:mitochondrion"/>
    <property type="evidence" value="ECO:0007669"/>
    <property type="project" value="TreeGrafter"/>
</dbReference>
<evidence type="ECO:0000259" key="9">
    <source>
        <dbReference type="Pfam" id="PF00349"/>
    </source>
</evidence>
<dbReference type="FunFam" id="3.30.420.40:FF:000034">
    <property type="entry name" value="Phosphotransferase"/>
    <property type="match status" value="1"/>
</dbReference>
<dbReference type="InterPro" id="IPR043129">
    <property type="entry name" value="ATPase_NBD"/>
</dbReference>
<dbReference type="PANTHER" id="PTHR19443">
    <property type="entry name" value="HEXOKINASE"/>
    <property type="match status" value="1"/>
</dbReference>
<dbReference type="AlphaFoldDB" id="B0CYV9"/>
<dbReference type="EMBL" id="DS547094">
    <property type="protein sequence ID" value="EDR12518.1"/>
    <property type="molecule type" value="Genomic_DNA"/>
</dbReference>
<reference evidence="11 12" key="1">
    <citation type="journal article" date="2008" name="Nature">
        <title>The genome of Laccaria bicolor provides insights into mycorrhizal symbiosis.</title>
        <authorList>
            <person name="Martin F."/>
            <person name="Aerts A."/>
            <person name="Ahren D."/>
            <person name="Brun A."/>
            <person name="Danchin E.G.J."/>
            <person name="Duchaussoy F."/>
            <person name="Gibon J."/>
            <person name="Kohler A."/>
            <person name="Lindquist E."/>
            <person name="Pereda V."/>
            <person name="Salamov A."/>
            <person name="Shapiro H.J."/>
            <person name="Wuyts J."/>
            <person name="Blaudez D."/>
            <person name="Buee M."/>
            <person name="Brokstein P."/>
            <person name="Canbaeck B."/>
            <person name="Cohen D."/>
            <person name="Courty P.E."/>
            <person name="Coutinho P.M."/>
            <person name="Delaruelle C."/>
            <person name="Detter J.C."/>
            <person name="Deveau A."/>
            <person name="DiFazio S."/>
            <person name="Duplessis S."/>
            <person name="Fraissinet-Tachet L."/>
            <person name="Lucic E."/>
            <person name="Frey-Klett P."/>
            <person name="Fourrey C."/>
            <person name="Feussner I."/>
            <person name="Gay G."/>
            <person name="Grimwood J."/>
            <person name="Hoegger P.J."/>
            <person name="Jain P."/>
            <person name="Kilaru S."/>
            <person name="Labbe J."/>
            <person name="Lin Y.C."/>
            <person name="Legue V."/>
            <person name="Le Tacon F."/>
            <person name="Marmeisse R."/>
            <person name="Melayah D."/>
            <person name="Montanini B."/>
            <person name="Muratet M."/>
            <person name="Nehls U."/>
            <person name="Niculita-Hirzel H."/>
            <person name="Oudot-Le Secq M.P."/>
            <person name="Peter M."/>
            <person name="Quesneville H."/>
            <person name="Rajashekar B."/>
            <person name="Reich M."/>
            <person name="Rouhier N."/>
            <person name="Schmutz J."/>
            <person name="Yin T."/>
            <person name="Chalot M."/>
            <person name="Henrissat B."/>
            <person name="Kuees U."/>
            <person name="Lucas S."/>
            <person name="Van de Peer Y."/>
            <person name="Podila G.K."/>
            <person name="Polle A."/>
            <person name="Pukkila P.J."/>
            <person name="Richardson P.M."/>
            <person name="Rouze P."/>
            <person name="Sanders I.R."/>
            <person name="Stajich J.E."/>
            <person name="Tunlid A."/>
            <person name="Tuskan G."/>
            <person name="Grigoriev I.V."/>
        </authorList>
    </citation>
    <scope>NUCLEOTIDE SEQUENCE [LARGE SCALE GENOMIC DNA]</scope>
    <source>
        <strain evidence="12">S238N-H82 / ATCC MYA-4686</strain>
    </source>
</reference>
<keyword evidence="5 8" id="KW-0418">Kinase</keyword>
<dbReference type="Gene3D" id="3.40.367.20">
    <property type="match status" value="1"/>
</dbReference>
<evidence type="ECO:0000256" key="1">
    <source>
        <dbReference type="ARBA" id="ARBA00004888"/>
    </source>
</evidence>
<organism evidence="12">
    <name type="scientific">Laccaria bicolor (strain S238N-H82 / ATCC MYA-4686)</name>
    <name type="common">Bicoloured deceiver</name>
    <name type="synonym">Laccaria laccata var. bicolor</name>
    <dbReference type="NCBI Taxonomy" id="486041"/>
    <lineage>
        <taxon>Eukaryota</taxon>
        <taxon>Fungi</taxon>
        <taxon>Dikarya</taxon>
        <taxon>Basidiomycota</taxon>
        <taxon>Agaricomycotina</taxon>
        <taxon>Agaricomycetes</taxon>
        <taxon>Agaricomycetidae</taxon>
        <taxon>Agaricales</taxon>
        <taxon>Agaricineae</taxon>
        <taxon>Hydnangiaceae</taxon>
        <taxon>Laccaria</taxon>
    </lineage>
</organism>
<dbReference type="EC" id="2.7.1.-" evidence="8"/>
<dbReference type="Pfam" id="PF03727">
    <property type="entry name" value="Hexokinase_2"/>
    <property type="match status" value="1"/>
</dbReference>
<dbReference type="GO" id="GO:0006006">
    <property type="term" value="P:glucose metabolic process"/>
    <property type="evidence" value="ECO:0007669"/>
    <property type="project" value="TreeGrafter"/>
</dbReference>
<dbReference type="KEGG" id="lbc:LACBIDRAFT_312018"/>
<feature type="domain" description="Hexokinase C-terminal" evidence="10">
    <location>
        <begin position="229"/>
        <end position="506"/>
    </location>
</feature>
<comment type="similarity">
    <text evidence="2 8">Belongs to the hexokinase family.</text>
</comment>
<dbReference type="GeneID" id="6072382"/>
<evidence type="ECO:0000313" key="11">
    <source>
        <dbReference type="EMBL" id="EDR12518.1"/>
    </source>
</evidence>